<dbReference type="SUPFAM" id="SSF56112">
    <property type="entry name" value="Protein kinase-like (PK-like)"/>
    <property type="match status" value="1"/>
</dbReference>
<evidence type="ECO:0000313" key="2">
    <source>
        <dbReference type="EMBL" id="CAI9921964.1"/>
    </source>
</evidence>
<dbReference type="PROSITE" id="PS50011">
    <property type="entry name" value="PROTEIN_KINASE_DOM"/>
    <property type="match status" value="1"/>
</dbReference>
<evidence type="ECO:0000259" key="1">
    <source>
        <dbReference type="PROSITE" id="PS50011"/>
    </source>
</evidence>
<feature type="domain" description="Protein kinase" evidence="1">
    <location>
        <begin position="228"/>
        <end position="473"/>
    </location>
</feature>
<reference evidence="2" key="1">
    <citation type="submission" date="2023-06" db="EMBL/GenBank/DDBJ databases">
        <authorList>
            <person name="Kurt Z."/>
        </authorList>
    </citation>
    <scope>NUCLEOTIDE SEQUENCE</scope>
</reference>
<protein>
    <submittedName>
        <fullName evidence="3">Kinase</fullName>
    </submittedName>
    <submittedName>
        <fullName evidence="2">NEK</fullName>
    </submittedName>
</protein>
<keyword evidence="3" id="KW-0418">Kinase</keyword>
<proteinExistence type="predicted"/>
<reference evidence="3 4" key="2">
    <citation type="submission" date="2024-07" db="EMBL/GenBank/DDBJ databases">
        <authorList>
            <person name="Akdeniz Z."/>
        </authorList>
    </citation>
    <scope>NUCLEOTIDE SEQUENCE [LARGE SCALE GENOMIC DNA]</scope>
</reference>
<dbReference type="GO" id="GO:0005737">
    <property type="term" value="C:cytoplasm"/>
    <property type="evidence" value="ECO:0007669"/>
    <property type="project" value="TreeGrafter"/>
</dbReference>
<dbReference type="PANTHER" id="PTHR24348:SF68">
    <property type="entry name" value="SERINE_THREONINE-PROTEIN KINASE ATG1C"/>
    <property type="match status" value="1"/>
</dbReference>
<comment type="caution">
    <text evidence="2">The sequence shown here is derived from an EMBL/GenBank/DDBJ whole genome shotgun (WGS) entry which is preliminary data.</text>
</comment>
<gene>
    <name evidence="3" type="ORF">HINF_LOCUS56266</name>
    <name evidence="2" type="ORF">HINF_LOCUS9609</name>
</gene>
<keyword evidence="3" id="KW-0808">Transferase</keyword>
<dbReference type="EMBL" id="CATOUU010000241">
    <property type="protein sequence ID" value="CAI9921964.1"/>
    <property type="molecule type" value="Genomic_DNA"/>
</dbReference>
<accession>A0AA86NLB1</accession>
<evidence type="ECO:0000313" key="4">
    <source>
        <dbReference type="Proteomes" id="UP001642409"/>
    </source>
</evidence>
<dbReference type="SMART" id="SM00220">
    <property type="entry name" value="S_TKc"/>
    <property type="match status" value="1"/>
</dbReference>
<dbReference type="AlphaFoldDB" id="A0AA86NLB1"/>
<dbReference type="PROSITE" id="PS00108">
    <property type="entry name" value="PROTEIN_KINASE_ST"/>
    <property type="match status" value="1"/>
</dbReference>
<dbReference type="InterPro" id="IPR011009">
    <property type="entry name" value="Kinase-like_dom_sf"/>
</dbReference>
<dbReference type="GO" id="GO:0004674">
    <property type="term" value="F:protein serine/threonine kinase activity"/>
    <property type="evidence" value="ECO:0007669"/>
    <property type="project" value="InterPro"/>
</dbReference>
<dbReference type="InterPro" id="IPR000719">
    <property type="entry name" value="Prot_kinase_dom"/>
</dbReference>
<dbReference type="Gene3D" id="1.10.510.10">
    <property type="entry name" value="Transferase(Phosphotransferase) domain 1"/>
    <property type="match status" value="1"/>
</dbReference>
<dbReference type="PANTHER" id="PTHR24348">
    <property type="entry name" value="SERINE/THREONINE-PROTEIN KINASE UNC-51-RELATED"/>
    <property type="match status" value="1"/>
</dbReference>
<keyword evidence="4" id="KW-1185">Reference proteome</keyword>
<organism evidence="2">
    <name type="scientific">Hexamita inflata</name>
    <dbReference type="NCBI Taxonomy" id="28002"/>
    <lineage>
        <taxon>Eukaryota</taxon>
        <taxon>Metamonada</taxon>
        <taxon>Diplomonadida</taxon>
        <taxon>Hexamitidae</taxon>
        <taxon>Hexamitinae</taxon>
        <taxon>Hexamita</taxon>
    </lineage>
</organism>
<dbReference type="Pfam" id="PF00069">
    <property type="entry name" value="Pkinase"/>
    <property type="match status" value="1"/>
</dbReference>
<dbReference type="GO" id="GO:0010506">
    <property type="term" value="P:regulation of autophagy"/>
    <property type="evidence" value="ECO:0007669"/>
    <property type="project" value="InterPro"/>
</dbReference>
<dbReference type="GO" id="GO:0005524">
    <property type="term" value="F:ATP binding"/>
    <property type="evidence" value="ECO:0007669"/>
    <property type="project" value="InterPro"/>
</dbReference>
<evidence type="ECO:0000313" key="3">
    <source>
        <dbReference type="EMBL" id="CAL6073782.1"/>
    </source>
</evidence>
<dbReference type="InterPro" id="IPR008271">
    <property type="entry name" value="Ser/Thr_kinase_AS"/>
</dbReference>
<sequence length="741" mass="84080">MSSKDSIFKTVNDFKKIKLCETLDKKPMVYEYREAENRETGEKLTILTLLQSQDQIIQKLMQLKSQTAMLPSEVYKIENTYHLVFPRKHDPVTPERMKDVPECIIWEWITSIGQLLHEFKQIGLLLNAINPHLVQLEKHTNFLHFFSFCEVTVGQSQADFDKDMSLLGQFIRTIFPDYPSVPICHLTHSLTSASPKITVEELYDHPVVKPFEFKRSVAAQTTFKLSDFKFSRELGSGAYGRCDLVTYLPSMEQVVLKSTTNSKAQDIEVTVLQAVAHPNVVRFYGAYTDARTHYIVMQFCEGGDLFDRLTKGSLPQTNVVIEWLSQLCSAIYFMHSLKMIHRDIKPQNVLIYRGQAMLADFGVSREVEEYAQTVVGTPLYFSPEQHYRQQYTIAADIFALGLVFFNMCVGSHPFTSQPADAQQFYSYVKKHGNANAYCNYIKDPSLKQLISSMLIFDPKKRATAEDLCKHPVVFKYLQEHGLFGPGLPSMLTSPRIITVGMETTPVIQGIIQAKQIVLDKIRKNKDECGVFFNLSYELVPFLLLHELRKIYQDKNLYYEYVVKQEAQDIQEKLKTQLQLPDFHPVQNLQSQNNVVRTDNQVVQVSSILTSLQTASGASINLAPALHLTDNIQIKSKIVVIVCQHAIVERPVTLTVDADICVIGFQKHGGVPLTVNIGNGQMYVDKNVMKNINVNKEAKIADFAELTKSNSQLNKIVGLLNVCFPHQFAGQKGFYVGGAGWE</sequence>
<name>A0AA86NLB1_9EUKA</name>
<dbReference type="Proteomes" id="UP001642409">
    <property type="component" value="Unassembled WGS sequence"/>
</dbReference>
<dbReference type="EMBL" id="CAXDID020000303">
    <property type="protein sequence ID" value="CAL6073782.1"/>
    <property type="molecule type" value="Genomic_DNA"/>
</dbReference>
<dbReference type="InterPro" id="IPR045269">
    <property type="entry name" value="Atg1-like"/>
</dbReference>